<feature type="compositionally biased region" description="Basic and acidic residues" evidence="1">
    <location>
        <begin position="1"/>
        <end position="10"/>
    </location>
</feature>
<name>A0A1H9DWI3_9ACTN</name>
<sequence length="188" mass="20366">MDASDDRTDDPAAGLTYAGAGATREGDPSGYPPGFGRLRVRTRLGSGREVFLAAGRAVLTWRMHRAMGVGMATASPRAEPGVRVVVGLGTGRLRIHAPCRVVWTADGERRAGFGYGTLPGHPESGEEAFVVELDDDGAVWLEVRAFSRPEVWWARAAGPLVPLFQRLYARRCGAVLRRLSRASRRPRA</sequence>
<dbReference type="InterPro" id="IPR018960">
    <property type="entry name" value="DUF1990"/>
</dbReference>
<feature type="compositionally biased region" description="Low complexity" evidence="1">
    <location>
        <begin position="12"/>
        <end position="23"/>
    </location>
</feature>
<dbReference type="PANTHER" id="PTHR34202">
    <property type="entry name" value="UPF0548 PROTEIN"/>
    <property type="match status" value="1"/>
</dbReference>
<dbReference type="STRING" id="403935.SAMN05216481_104299"/>
<dbReference type="RefSeq" id="WP_093658369.1">
    <property type="nucleotide sequence ID" value="NZ_FOET01000004.1"/>
</dbReference>
<feature type="domain" description="DUF1990" evidence="2">
    <location>
        <begin position="16"/>
        <end position="174"/>
    </location>
</feature>
<dbReference type="PANTHER" id="PTHR34202:SF1">
    <property type="entry name" value="UPF0548 PROTEIN"/>
    <property type="match status" value="1"/>
</dbReference>
<gene>
    <name evidence="3" type="ORF">SAMN05216481_104299</name>
</gene>
<proteinExistence type="predicted"/>
<evidence type="ECO:0000313" key="3">
    <source>
        <dbReference type="EMBL" id="SEQ17263.1"/>
    </source>
</evidence>
<dbReference type="Pfam" id="PF09348">
    <property type="entry name" value="DUF1990"/>
    <property type="match status" value="1"/>
</dbReference>
<evidence type="ECO:0000256" key="1">
    <source>
        <dbReference type="SAM" id="MobiDB-lite"/>
    </source>
</evidence>
<dbReference type="Proteomes" id="UP000199055">
    <property type="component" value="Unassembled WGS sequence"/>
</dbReference>
<protein>
    <submittedName>
        <fullName evidence="3">Uncharacterized protein, UPF0548 family</fullName>
    </submittedName>
</protein>
<dbReference type="AlphaFoldDB" id="A0A1H9DWI3"/>
<dbReference type="EMBL" id="FOET01000004">
    <property type="protein sequence ID" value="SEQ17263.1"/>
    <property type="molecule type" value="Genomic_DNA"/>
</dbReference>
<dbReference type="PIRSF" id="PIRSF010260">
    <property type="entry name" value="UCP010260"/>
    <property type="match status" value="1"/>
</dbReference>
<feature type="region of interest" description="Disordered" evidence="1">
    <location>
        <begin position="1"/>
        <end position="34"/>
    </location>
</feature>
<dbReference type="InterPro" id="IPR014457">
    <property type="entry name" value="UCP010260"/>
</dbReference>
<evidence type="ECO:0000259" key="2">
    <source>
        <dbReference type="Pfam" id="PF09348"/>
    </source>
</evidence>
<organism evidence="3 4">
    <name type="scientific">Streptomyces radiopugnans</name>
    <dbReference type="NCBI Taxonomy" id="403935"/>
    <lineage>
        <taxon>Bacteria</taxon>
        <taxon>Bacillati</taxon>
        <taxon>Actinomycetota</taxon>
        <taxon>Actinomycetes</taxon>
        <taxon>Kitasatosporales</taxon>
        <taxon>Streptomycetaceae</taxon>
        <taxon>Streptomyces</taxon>
    </lineage>
</organism>
<keyword evidence="4" id="KW-1185">Reference proteome</keyword>
<accession>A0A1H9DWI3</accession>
<reference evidence="3 4" key="1">
    <citation type="submission" date="2016-10" db="EMBL/GenBank/DDBJ databases">
        <authorList>
            <person name="de Groot N.N."/>
        </authorList>
    </citation>
    <scope>NUCLEOTIDE SEQUENCE [LARGE SCALE GENOMIC DNA]</scope>
    <source>
        <strain evidence="3 4">CGMCC 4.3519</strain>
    </source>
</reference>
<evidence type="ECO:0000313" key="4">
    <source>
        <dbReference type="Proteomes" id="UP000199055"/>
    </source>
</evidence>